<dbReference type="CDD" id="cd00063">
    <property type="entry name" value="FN3"/>
    <property type="match status" value="3"/>
</dbReference>
<evidence type="ECO:0000256" key="1">
    <source>
        <dbReference type="ARBA" id="ARBA00022737"/>
    </source>
</evidence>
<keyword evidence="8" id="KW-1185">Reference proteome</keyword>
<dbReference type="GO" id="GO:0000272">
    <property type="term" value="P:polysaccharide catabolic process"/>
    <property type="evidence" value="ECO:0007669"/>
    <property type="project" value="UniProtKB-KW"/>
</dbReference>
<feature type="domain" description="Fibronectin type-III" evidence="6">
    <location>
        <begin position="1536"/>
        <end position="1629"/>
    </location>
</feature>
<evidence type="ECO:0000259" key="6">
    <source>
        <dbReference type="PROSITE" id="PS50853"/>
    </source>
</evidence>
<dbReference type="InterPro" id="IPR036116">
    <property type="entry name" value="FN3_sf"/>
</dbReference>
<feature type="chain" id="PRO_5039299363" evidence="5">
    <location>
        <begin position="37"/>
        <end position="2113"/>
    </location>
</feature>
<feature type="signal peptide" evidence="5">
    <location>
        <begin position="1"/>
        <end position="36"/>
    </location>
</feature>
<feature type="compositionally biased region" description="Polar residues" evidence="4">
    <location>
        <begin position="1812"/>
        <end position="1831"/>
    </location>
</feature>
<organism evidence="7 8">
    <name type="scientific">Phycicoccus duodecadis</name>
    <dbReference type="NCBI Taxonomy" id="173053"/>
    <lineage>
        <taxon>Bacteria</taxon>
        <taxon>Bacillati</taxon>
        <taxon>Actinomycetota</taxon>
        <taxon>Actinomycetes</taxon>
        <taxon>Micrococcales</taxon>
        <taxon>Intrasporangiaceae</taxon>
        <taxon>Phycicoccus</taxon>
    </lineage>
</organism>
<keyword evidence="2" id="KW-0326">Glycosidase</keyword>
<feature type="domain" description="Fibronectin type-III" evidence="6">
    <location>
        <begin position="1630"/>
        <end position="1724"/>
    </location>
</feature>
<dbReference type="OrthoDB" id="5241356at2"/>
<reference evidence="7 8" key="1">
    <citation type="submission" date="2017-12" db="EMBL/GenBank/DDBJ databases">
        <title>Sequencing the genomes of 1000 Actinobacteria strains.</title>
        <authorList>
            <person name="Klenk H.-P."/>
        </authorList>
    </citation>
    <scope>NUCLEOTIDE SEQUENCE [LARGE SCALE GENOMIC DNA]</scope>
    <source>
        <strain evidence="7 8">DSM 12806</strain>
    </source>
</reference>
<evidence type="ECO:0000256" key="2">
    <source>
        <dbReference type="ARBA" id="ARBA00023295"/>
    </source>
</evidence>
<keyword evidence="3" id="KW-0624">Polysaccharide degradation</keyword>
<dbReference type="Pfam" id="PF17963">
    <property type="entry name" value="Big_9"/>
    <property type="match status" value="3"/>
</dbReference>
<dbReference type="Pfam" id="PF00041">
    <property type="entry name" value="fn3"/>
    <property type="match status" value="2"/>
</dbReference>
<keyword evidence="5" id="KW-0732">Signal</keyword>
<proteinExistence type="predicted"/>
<dbReference type="PANTHER" id="PTHR13817:SF73">
    <property type="entry name" value="FIBRONECTIN TYPE-III DOMAIN-CONTAINING PROTEIN"/>
    <property type="match status" value="1"/>
</dbReference>
<name>A0A2N3YM70_9MICO</name>
<evidence type="ECO:0000313" key="8">
    <source>
        <dbReference type="Proteomes" id="UP000233781"/>
    </source>
</evidence>
<feature type="compositionally biased region" description="Low complexity" evidence="4">
    <location>
        <begin position="1990"/>
        <end position="2000"/>
    </location>
</feature>
<dbReference type="PROSITE" id="PS50853">
    <property type="entry name" value="FN3"/>
    <property type="match status" value="3"/>
</dbReference>
<dbReference type="SUPFAM" id="SSF49265">
    <property type="entry name" value="Fibronectin type III"/>
    <property type="match status" value="2"/>
</dbReference>
<evidence type="ECO:0000256" key="3">
    <source>
        <dbReference type="ARBA" id="ARBA00023326"/>
    </source>
</evidence>
<dbReference type="InterPro" id="IPR013783">
    <property type="entry name" value="Ig-like_fold"/>
</dbReference>
<feature type="compositionally biased region" description="Basic and acidic residues" evidence="4">
    <location>
        <begin position="411"/>
        <end position="422"/>
    </location>
</feature>
<protein>
    <submittedName>
        <fullName evidence="7">Fibronectin type III domain protein</fullName>
    </submittedName>
</protein>
<evidence type="ECO:0000256" key="5">
    <source>
        <dbReference type="SAM" id="SignalP"/>
    </source>
</evidence>
<gene>
    <name evidence="7" type="ORF">ATL31_2787</name>
</gene>
<dbReference type="SMART" id="SM00060">
    <property type="entry name" value="FN3"/>
    <property type="match status" value="3"/>
</dbReference>
<accession>A0A2N3YM70</accession>
<dbReference type="PANTHER" id="PTHR13817">
    <property type="entry name" value="TITIN"/>
    <property type="match status" value="1"/>
</dbReference>
<dbReference type="EMBL" id="PJNE01000001">
    <property type="protein sequence ID" value="PKW27936.1"/>
    <property type="molecule type" value="Genomic_DNA"/>
</dbReference>
<comment type="caution">
    <text evidence="7">The sequence shown here is derived from an EMBL/GenBank/DDBJ whole genome shotgun (WGS) entry which is preliminary data.</text>
</comment>
<dbReference type="Proteomes" id="UP000233781">
    <property type="component" value="Unassembled WGS sequence"/>
</dbReference>
<keyword evidence="2" id="KW-0378">Hydrolase</keyword>
<feature type="region of interest" description="Disordered" evidence="4">
    <location>
        <begin position="394"/>
        <end position="453"/>
    </location>
</feature>
<dbReference type="GO" id="GO:0016798">
    <property type="term" value="F:hydrolase activity, acting on glycosyl bonds"/>
    <property type="evidence" value="ECO:0007669"/>
    <property type="project" value="UniProtKB-KW"/>
</dbReference>
<feature type="region of interest" description="Disordered" evidence="4">
    <location>
        <begin position="1807"/>
        <end position="1837"/>
    </location>
</feature>
<dbReference type="Gene3D" id="2.60.40.10">
    <property type="entry name" value="Immunoglobulins"/>
    <property type="match status" value="3"/>
</dbReference>
<feature type="domain" description="Fibronectin type-III" evidence="6">
    <location>
        <begin position="1727"/>
        <end position="1824"/>
    </location>
</feature>
<evidence type="ECO:0000313" key="7">
    <source>
        <dbReference type="EMBL" id="PKW27936.1"/>
    </source>
</evidence>
<dbReference type="RefSeq" id="WP_143598395.1">
    <property type="nucleotide sequence ID" value="NZ_PJNE01000001.1"/>
</dbReference>
<keyword evidence="3" id="KW-0119">Carbohydrate metabolism</keyword>
<evidence type="ECO:0000256" key="4">
    <source>
        <dbReference type="SAM" id="MobiDB-lite"/>
    </source>
</evidence>
<sequence length="2113" mass="218393">MARAGVARARAARNRARRRTAAALVVTLMAGGLAYAAAASDGSTVHETDLNDAGVWVSSAAQAKFAKANVPIGQLDTGVATDAGSGAGLDVLQDGAVVLGIGTGTGELFPIDVRTSTAGDPAATIPAVPAGKGRFVPRPVDLRGGTLAMLDPAAGKVYAQRVDPEAGTDNFPGVAVGAKPVATVGRNGALAVGLDGVVHVVSGADGSVTSVAPSPTGFGRPVVTRTALRTETPDITAVGTRFVAYDAAKDRVYTAAKPDGFDAQVTVDGARLAALQQPGPDADTVVVESADRAVQVPLDGGPPPGGVVVGEQVNRVPGAVLVTRPVVLDGCVHAAWAEQERVFYGANCGRVGDEPTTTLPADGKEPTRDGVAFRVNRGLVVLNDLDNGGVWDLEDKPTKIDNWDALTPPTRQDDKNTKKDQNLVDEAALEQPPTAKPDPETVRPGRTSKLHVLDNDTDTAGSVLAIDQRDVTAPSMKGVRATVSADGQAIDVAVPANTAGEQFEFSYKVNNGKKTSKTAAKVSVRIVGDDVNGAPALRPGGSRAAQRAYPVIAGKRLSVPVLADWRDPENDVLAARADVEGGVVDGQGRITLSAPVDPGRQPVAYVVTDGRGGTTKGSVNALVISPSGDSKFVAPTTQPDAVRGVVGKPLEVEPLGNDIAGADPGEPDATLTLRSEVRPVGPLQVDTDLATGQVTVTGSAPGTYELIYSATTGAGAAAGRIRVDLVAPPEGAPPVAVPDTATLHDQSATLVDVLANDYSPRGDVLVTASVQATGENGWLQPSIYQGRWIRLEAREPGPVGTDAARRGQVVYTVSDGTQRTTGQIDVLQQGPDDTALPLLEDDRATVREGDTVSIPVLDNDTMADGIPLVLDPGSVKVISTGDEQRAFASGNVIRYVPEAKGLTADTFVTIEYAAYAEGMKDRAQTARVRVQVTPLPNAQRIDQAPVARSFTATVTAGDPITMTVPTFGVDPDGDSVSVTGVVGADGGAVDLTLGRVVRIGPTTITYESFPLAAGTEVVTYEVRDRFGATSRASVRVGVVQPGDPQPPVAVADEVLAAPGKTVTVKPLVNDLIARGDVVDLETASLNDAATLRQWRVDDNRTVTTKVPDDTTTPHRLVYGISNGIFDPSRASILVRPVKGWVNPPVANDDVAAPKPGETATLVDALANDTDVDSDPATLQIVEVLSPDARYDPSTRRVSVKVLDHPYAVPYVIEDEDGARAMAVINVPTGANGQPFVVQNGLIEMDPDSTLTVPLNDYVKSPRGRVVSVTTARTVSSSPAENLEVTATDNRTLQLTSRNGYVGPAAVMLQVTDQDAVGQKDFGTAYVSVPVQIGPKVPLLRCPDGAVTLLAGGLERTIDIPTFCHAWLPVGVTFDNVDFETRWETKADATLRTDGEGGRRIVLGAASDATTSQGRLVVSSRGMPTPSGINVRVLGGEAQPPARLRPITVSGLTEGESRTVDVSAYLDSPLRDPSCSITAAAVESGTGLTTSVSGCRLTLTAGAEPSLTASVAITVSDGPNRAADGRVSVTLLGRPGAPRQVAAVADRDAGGQARVAWLPPTYDGGSAVTSYVVRWTGGSSGQLSCSASPCTVTGLTNGKDYRFTVAAVNGIGEGDPSAPSGAVRPDTLPRQVTGVAMESRGDGTLGIRWDAPENEGSPLTKYVVRLISSTGQTRTVDVPASSLRTTVTGLDNMAEQSVQVQAWNELGAGPFGPAVTMQSAGTPPALPAPGIQASGPGPAQDSATLTITWEQGSPNGPPTTKYTLYQSVGNGAWTAVQDTAPDVRRADVVIPYDGNTYRYTVTLTNGAGLEGPRTNSSSFTSVGQPSTPTLKASTPGPDRRVTLTVGVGQPRAGSFSSIRWSGGGQNGTYTCGCTPGSQVSFAVGPFDTSPTKSYQFTVWTVNSGGSQSNQASDGGVPYGNTLTPTGMGGSRNASNDITWSWNLPTNGRAVSAVQLEVDGSQGGWQAPRTTYTMNSAAPGNHTVRVRARSSDGAADSGWAGATVNVPNPTPEIYNVRKGTNGTDPNGIGSCRYSPGCPRVLFDIRSFPGNTSWKVRVWTGGGYVDSSVTLVTNGAGNDYSWPTTGVIVANGNGPVAVRLCPVGGGACYTSSYVSW</sequence>
<dbReference type="InterPro" id="IPR003961">
    <property type="entry name" value="FN3_dom"/>
</dbReference>
<dbReference type="InterPro" id="IPR050964">
    <property type="entry name" value="Striated_Muscle_Regulatory"/>
</dbReference>
<feature type="region of interest" description="Disordered" evidence="4">
    <location>
        <begin position="1990"/>
        <end position="2019"/>
    </location>
</feature>
<keyword evidence="1" id="KW-0677">Repeat</keyword>